<keyword evidence="5" id="KW-1185">Reference proteome</keyword>
<proteinExistence type="inferred from homology"/>
<dbReference type="Pfam" id="PF00975">
    <property type="entry name" value="Thioesterase"/>
    <property type="match status" value="1"/>
</dbReference>
<dbReference type="InterPro" id="IPR020802">
    <property type="entry name" value="TesA-like"/>
</dbReference>
<dbReference type="GO" id="GO:0016787">
    <property type="term" value="F:hydrolase activity"/>
    <property type="evidence" value="ECO:0007669"/>
    <property type="project" value="UniProtKB-KW"/>
</dbReference>
<dbReference type="Gene3D" id="3.40.50.1820">
    <property type="entry name" value="alpha/beta hydrolase"/>
    <property type="match status" value="1"/>
</dbReference>
<feature type="domain" description="Thioesterase TesA-like" evidence="3">
    <location>
        <begin position="1"/>
        <end position="202"/>
    </location>
</feature>
<dbReference type="GO" id="GO:0008610">
    <property type="term" value="P:lipid biosynthetic process"/>
    <property type="evidence" value="ECO:0007669"/>
    <property type="project" value="TreeGrafter"/>
</dbReference>
<evidence type="ECO:0000313" key="5">
    <source>
        <dbReference type="Proteomes" id="UP000660680"/>
    </source>
</evidence>
<dbReference type="PANTHER" id="PTHR11487:SF0">
    <property type="entry name" value="S-ACYL FATTY ACID SYNTHASE THIOESTERASE, MEDIUM CHAIN"/>
    <property type="match status" value="1"/>
</dbReference>
<accession>A0A918GRX3</accession>
<sequence length="202" mass="22073">MLAVQYPGRQDRRDEPCVETVEDLADLLVDIVEPWADLPLALFGHSMGASVAFEVAVRLRECGVIPACLVASGRRAPSAPRDERVHQRDDAGLLDEIRTLDGTQGPLLSDPEIVAMVLPAIRSDYRAAETYRFTPGTPRLDCPIHVLIGDSDPKVSRPEADRWAEHTTAACTVEEFPGGHFYLADHQAAVNARIAALITRAL</sequence>
<dbReference type="InterPro" id="IPR012223">
    <property type="entry name" value="TEII"/>
</dbReference>
<evidence type="ECO:0000256" key="2">
    <source>
        <dbReference type="ARBA" id="ARBA00022801"/>
    </source>
</evidence>
<reference evidence="4" key="2">
    <citation type="submission" date="2020-09" db="EMBL/GenBank/DDBJ databases">
        <authorList>
            <person name="Sun Q."/>
            <person name="Ohkuma M."/>
        </authorList>
    </citation>
    <scope>NUCLEOTIDE SEQUENCE</scope>
    <source>
        <strain evidence="4">JCM 3276</strain>
    </source>
</reference>
<dbReference type="InterPro" id="IPR001031">
    <property type="entry name" value="Thioesterase"/>
</dbReference>
<dbReference type="EMBL" id="BMRB01000009">
    <property type="protein sequence ID" value="GGS57086.1"/>
    <property type="molecule type" value="Genomic_DNA"/>
</dbReference>
<dbReference type="SMART" id="SM00824">
    <property type="entry name" value="PKS_TE"/>
    <property type="match status" value="1"/>
</dbReference>
<protein>
    <submittedName>
        <fullName evidence="4">Oleoyl-ACP hydrolase</fullName>
    </submittedName>
</protein>
<evidence type="ECO:0000256" key="1">
    <source>
        <dbReference type="ARBA" id="ARBA00007169"/>
    </source>
</evidence>
<evidence type="ECO:0000259" key="3">
    <source>
        <dbReference type="SMART" id="SM00824"/>
    </source>
</evidence>
<name>A0A918GRX3_9PSEU</name>
<organism evidence="4 5">
    <name type="scientific">Actinokineospora fastidiosa</name>
    <dbReference type="NCBI Taxonomy" id="1816"/>
    <lineage>
        <taxon>Bacteria</taxon>
        <taxon>Bacillati</taxon>
        <taxon>Actinomycetota</taxon>
        <taxon>Actinomycetes</taxon>
        <taxon>Pseudonocardiales</taxon>
        <taxon>Pseudonocardiaceae</taxon>
        <taxon>Actinokineospora</taxon>
    </lineage>
</organism>
<dbReference type="InterPro" id="IPR029058">
    <property type="entry name" value="AB_hydrolase_fold"/>
</dbReference>
<keyword evidence="2 4" id="KW-0378">Hydrolase</keyword>
<dbReference type="PANTHER" id="PTHR11487">
    <property type="entry name" value="THIOESTERASE"/>
    <property type="match status" value="1"/>
</dbReference>
<comment type="caution">
    <text evidence="4">The sequence shown here is derived from an EMBL/GenBank/DDBJ whole genome shotgun (WGS) entry which is preliminary data.</text>
</comment>
<evidence type="ECO:0000313" key="4">
    <source>
        <dbReference type="EMBL" id="GGS57086.1"/>
    </source>
</evidence>
<gene>
    <name evidence="4" type="primary">rifR</name>
    <name evidence="4" type="ORF">GCM10010171_60030</name>
</gene>
<dbReference type="Proteomes" id="UP000660680">
    <property type="component" value="Unassembled WGS sequence"/>
</dbReference>
<dbReference type="AlphaFoldDB" id="A0A918GRX3"/>
<dbReference type="SUPFAM" id="SSF53474">
    <property type="entry name" value="alpha/beta-Hydrolases"/>
    <property type="match status" value="1"/>
</dbReference>
<reference evidence="4" key="1">
    <citation type="journal article" date="2014" name="Int. J. Syst. Evol. Microbiol.">
        <title>Complete genome sequence of Corynebacterium casei LMG S-19264T (=DSM 44701T), isolated from a smear-ripened cheese.</title>
        <authorList>
            <consortium name="US DOE Joint Genome Institute (JGI-PGF)"/>
            <person name="Walter F."/>
            <person name="Albersmeier A."/>
            <person name="Kalinowski J."/>
            <person name="Ruckert C."/>
        </authorList>
    </citation>
    <scope>NUCLEOTIDE SEQUENCE</scope>
    <source>
        <strain evidence="4">JCM 3276</strain>
    </source>
</reference>
<comment type="similarity">
    <text evidence="1">Belongs to the thioesterase family.</text>
</comment>